<dbReference type="Pfam" id="PF03819">
    <property type="entry name" value="MazG"/>
    <property type="match status" value="1"/>
</dbReference>
<evidence type="ECO:0000259" key="1">
    <source>
        <dbReference type="Pfam" id="PF03819"/>
    </source>
</evidence>
<dbReference type="Gene3D" id="1.10.287.1080">
    <property type="entry name" value="MazG-like"/>
    <property type="match status" value="1"/>
</dbReference>
<comment type="caution">
    <text evidence="2">The sequence shown here is derived from an EMBL/GenBank/DDBJ whole genome shotgun (WGS) entry which is preliminary data.</text>
</comment>
<feature type="domain" description="NTP pyrophosphohydrolase MazG-like" evidence="1">
    <location>
        <begin position="180"/>
        <end position="251"/>
    </location>
</feature>
<proteinExistence type="predicted"/>
<accession>A0A0F9LJF5</accession>
<organism evidence="2">
    <name type="scientific">marine sediment metagenome</name>
    <dbReference type="NCBI Taxonomy" id="412755"/>
    <lineage>
        <taxon>unclassified sequences</taxon>
        <taxon>metagenomes</taxon>
        <taxon>ecological metagenomes</taxon>
    </lineage>
</organism>
<dbReference type="InterPro" id="IPR004518">
    <property type="entry name" value="MazG-like_dom"/>
</dbReference>
<gene>
    <name evidence="2" type="ORF">LCGC14_1207700</name>
</gene>
<evidence type="ECO:0000313" key="2">
    <source>
        <dbReference type="EMBL" id="KKM93508.1"/>
    </source>
</evidence>
<reference evidence="2" key="1">
    <citation type="journal article" date="2015" name="Nature">
        <title>Complex archaea that bridge the gap between prokaryotes and eukaryotes.</title>
        <authorList>
            <person name="Spang A."/>
            <person name="Saw J.H."/>
            <person name="Jorgensen S.L."/>
            <person name="Zaremba-Niedzwiedzka K."/>
            <person name="Martijn J."/>
            <person name="Lind A.E."/>
            <person name="van Eijk R."/>
            <person name="Schleper C."/>
            <person name="Guy L."/>
            <person name="Ettema T.J."/>
        </authorList>
    </citation>
    <scope>NUCLEOTIDE SEQUENCE</scope>
</reference>
<name>A0A0F9LJF5_9ZZZZ</name>
<dbReference type="AlphaFoldDB" id="A0A0F9LJF5"/>
<sequence>MEEVIREVIEKEFEGYHEITQRHGQVIGLNTLKQLMEDHGLYKKISEEISSRGFKEDIIDTEEGRIMHHQDEPINKYLGRLREEIKIAEAGILSKTPAEDLPPIITKEEVLKDFETQKETQAAENLPGHANAMEVELLPTFQPITFAEKMNWTDDPISYSLSRIQTEIGYWATHNFPTETSLTNLLGVVEEVGELAHAELKGTMGIRGVDDEEAKDAVGDILIFLASYCNQKGFDMRVVMNDVWRKVKQRDWQLYPIDGISK</sequence>
<dbReference type="EMBL" id="LAZR01006257">
    <property type="protein sequence ID" value="KKM93508.1"/>
    <property type="molecule type" value="Genomic_DNA"/>
</dbReference>
<protein>
    <recommendedName>
        <fullName evidence="1">NTP pyrophosphohydrolase MazG-like domain-containing protein</fullName>
    </recommendedName>
</protein>
<dbReference type="SUPFAM" id="SSF101386">
    <property type="entry name" value="all-alpha NTP pyrophosphatases"/>
    <property type="match status" value="1"/>
</dbReference>